<reference evidence="1 2" key="1">
    <citation type="submission" date="2019-12" db="EMBL/GenBank/DDBJ databases">
        <title>Lactobacillus hilgardii FLUB.</title>
        <authorList>
            <person name="Gustaw K."/>
        </authorList>
    </citation>
    <scope>NUCLEOTIDE SEQUENCE [LARGE SCALE GENOMIC DNA]</scope>
    <source>
        <strain evidence="1 2">FLUB</strain>
    </source>
</reference>
<dbReference type="RefSeq" id="WP_003551510.1">
    <property type="nucleotide sequence ID" value="NZ_CABKOL010000106.1"/>
</dbReference>
<evidence type="ECO:0000313" key="1">
    <source>
        <dbReference type="EMBL" id="QHB50936.1"/>
    </source>
</evidence>
<sequence>MKVKQLLLGTVAGIGLVGSGMGIASAATYIQRSNALIQYSSSSLRTVNNSHVHFVKANSNYAWSKNPSGADTIKSASGTKWAFETKYLLPTTHAALGKSSHDMTNPQAATYAGKYLFVLYAPHNTVGRGFVVRYDTNELNKMSFNATQNALLTKRPSGIKVGPQFTVGHGQSLAYDQKHHSLWMWRDRADMKSTATSTIQKISSSKLKPDKAIKFSMNNRGAMVPAGHNLTFDRSGHAYWWGISGGKVKIYRGVFGKRTVKVSLTKQLLAKRTGTHEQAMGYNPHNGRLYLVSDDSIQTLPARKTYGRGSLKPGDIKYTRFHSGREFESMTFDKSGHAMLLTNRNPELMRSTSRY</sequence>
<evidence type="ECO:0000313" key="2">
    <source>
        <dbReference type="Proteomes" id="UP000465035"/>
    </source>
</evidence>
<gene>
    <name evidence="1" type="ORF">GQR93_01205</name>
</gene>
<name>A0A6P1E0X5_LENHI</name>
<protein>
    <recommendedName>
        <fullName evidence="3">Extracellular protein</fullName>
    </recommendedName>
</protein>
<dbReference type="Proteomes" id="UP000465035">
    <property type="component" value="Chromosome"/>
</dbReference>
<organism evidence="1 2">
    <name type="scientific">Lentilactobacillus hilgardii</name>
    <name type="common">Lactobacillus hilgardii</name>
    <dbReference type="NCBI Taxonomy" id="1588"/>
    <lineage>
        <taxon>Bacteria</taxon>
        <taxon>Bacillati</taxon>
        <taxon>Bacillota</taxon>
        <taxon>Bacilli</taxon>
        <taxon>Lactobacillales</taxon>
        <taxon>Lactobacillaceae</taxon>
        <taxon>Lentilactobacillus</taxon>
    </lineage>
</organism>
<dbReference type="SUPFAM" id="SSF75011">
    <property type="entry name" value="3-carboxy-cis,cis-mucoante lactonizing enzyme"/>
    <property type="match status" value="1"/>
</dbReference>
<evidence type="ECO:0008006" key="3">
    <source>
        <dbReference type="Google" id="ProtNLM"/>
    </source>
</evidence>
<accession>A0A6P1E0X5</accession>
<proteinExistence type="predicted"/>
<dbReference type="EMBL" id="CP047121">
    <property type="protein sequence ID" value="QHB50936.1"/>
    <property type="molecule type" value="Genomic_DNA"/>
</dbReference>
<dbReference type="AlphaFoldDB" id="A0A6P1E0X5"/>
<dbReference type="GeneID" id="69056969"/>